<evidence type="ECO:0000313" key="2">
    <source>
        <dbReference type="Proteomes" id="UP000053201"/>
    </source>
</evidence>
<protein>
    <submittedName>
        <fullName evidence="1">Uncharacterized protein</fullName>
    </submittedName>
</protein>
<reference evidence="1 2" key="1">
    <citation type="submission" date="2009-08" db="EMBL/GenBank/DDBJ databases">
        <title>The Genome Sequence of Spizellomyces punctatus strain DAOM BR117.</title>
        <authorList>
            <consortium name="The Broad Institute Genome Sequencing Platform"/>
            <person name="Russ C."/>
            <person name="Cuomo C."/>
            <person name="Shea T."/>
            <person name="Young S.K."/>
            <person name="Zeng Q."/>
            <person name="Koehrsen M."/>
            <person name="Haas B."/>
            <person name="Borodovsky M."/>
            <person name="Guigo R."/>
            <person name="Alvarado L."/>
            <person name="Berlin A."/>
            <person name="Bochicchio J."/>
            <person name="Borenstein D."/>
            <person name="Chapman S."/>
            <person name="Chen Z."/>
            <person name="Engels R."/>
            <person name="Freedman E."/>
            <person name="Gellesch M."/>
            <person name="Goldberg J."/>
            <person name="Griggs A."/>
            <person name="Gujja S."/>
            <person name="Heiman D."/>
            <person name="Hepburn T."/>
            <person name="Howarth C."/>
            <person name="Jen D."/>
            <person name="Larson L."/>
            <person name="Lewis B."/>
            <person name="Mehta T."/>
            <person name="Park D."/>
            <person name="Pearson M."/>
            <person name="Roberts A."/>
            <person name="Saif S."/>
            <person name="Shenoy N."/>
            <person name="Sisk P."/>
            <person name="Stolte C."/>
            <person name="Sykes S."/>
            <person name="Thomson T."/>
            <person name="Walk T."/>
            <person name="White J."/>
            <person name="Yandava C."/>
            <person name="Burger G."/>
            <person name="Gray M.W."/>
            <person name="Holland P.W.H."/>
            <person name="King N."/>
            <person name="Lang F.B.F."/>
            <person name="Roger A.J."/>
            <person name="Ruiz-Trillo I."/>
            <person name="Lander E."/>
            <person name="Nusbaum C."/>
        </authorList>
    </citation>
    <scope>NUCLEOTIDE SEQUENCE [LARGE SCALE GENOMIC DNA]</scope>
    <source>
        <strain evidence="1 2">DAOM BR117</strain>
    </source>
</reference>
<dbReference type="EMBL" id="KQ257458">
    <property type="protein sequence ID" value="KNC99138.1"/>
    <property type="molecule type" value="Genomic_DNA"/>
</dbReference>
<accession>A0A0L0HEH0</accession>
<proteinExistence type="predicted"/>
<dbReference type="InParanoid" id="A0A0L0HEH0"/>
<dbReference type="AlphaFoldDB" id="A0A0L0HEH0"/>
<dbReference type="RefSeq" id="XP_016607178.1">
    <property type="nucleotide sequence ID" value="XM_016757432.1"/>
</dbReference>
<dbReference type="VEuPathDB" id="FungiDB:SPPG_09275"/>
<dbReference type="Proteomes" id="UP000053201">
    <property type="component" value="Unassembled WGS sequence"/>
</dbReference>
<gene>
    <name evidence="1" type="ORF">SPPG_09275</name>
</gene>
<name>A0A0L0HEH0_SPIPD</name>
<sequence>MKYHVHACYWFETHRLQRKESTHGQRSSRQGIMAFTDSPRTLQACYNTKNSRSFSLKRTCLRLHAWERNALTRNSILTYKIHQLHHVACIGMLEPARQFLTLYMETWGKRAKNAMLVAADRSRSCRKG</sequence>
<organism evidence="1 2">
    <name type="scientific">Spizellomyces punctatus (strain DAOM BR117)</name>
    <dbReference type="NCBI Taxonomy" id="645134"/>
    <lineage>
        <taxon>Eukaryota</taxon>
        <taxon>Fungi</taxon>
        <taxon>Fungi incertae sedis</taxon>
        <taxon>Chytridiomycota</taxon>
        <taxon>Chytridiomycota incertae sedis</taxon>
        <taxon>Chytridiomycetes</taxon>
        <taxon>Spizellomycetales</taxon>
        <taxon>Spizellomycetaceae</taxon>
        <taxon>Spizellomyces</taxon>
    </lineage>
</organism>
<dbReference type="GeneID" id="27692400"/>
<evidence type="ECO:0000313" key="1">
    <source>
        <dbReference type="EMBL" id="KNC99138.1"/>
    </source>
</evidence>
<keyword evidence="2" id="KW-1185">Reference proteome</keyword>